<reference evidence="1 2" key="1">
    <citation type="submission" date="2016-10" db="EMBL/GenBank/DDBJ databases">
        <authorList>
            <person name="de Groot N.N."/>
        </authorList>
    </citation>
    <scope>NUCLEOTIDE SEQUENCE [LARGE SCALE GENOMIC DNA]</scope>
    <source>
        <strain evidence="1 2">CGMCC 1.10449</strain>
    </source>
</reference>
<gene>
    <name evidence="1" type="ORF">SAMN05216231_1640</name>
</gene>
<keyword evidence="2" id="KW-1185">Reference proteome</keyword>
<organism evidence="1 2">
    <name type="scientific">Virgibacillus salinus</name>
    <dbReference type="NCBI Taxonomy" id="553311"/>
    <lineage>
        <taxon>Bacteria</taxon>
        <taxon>Bacillati</taxon>
        <taxon>Bacillota</taxon>
        <taxon>Bacilli</taxon>
        <taxon>Bacillales</taxon>
        <taxon>Bacillaceae</taxon>
        <taxon>Virgibacillus</taxon>
    </lineage>
</organism>
<dbReference type="InterPro" id="IPR015064">
    <property type="entry name" value="Sda"/>
</dbReference>
<name>A0A1H1B7N7_9BACI</name>
<dbReference type="Gene3D" id="1.10.287.1100">
    <property type="entry name" value="Sporulation inhibitor A"/>
    <property type="match status" value="1"/>
</dbReference>
<sequence>MEHLSDELLLESYHKANELNLSPDFVYLIEKEIRKRSLTHKIKCSS</sequence>
<dbReference type="Proteomes" id="UP000199444">
    <property type="component" value="Unassembled WGS sequence"/>
</dbReference>
<dbReference type="STRING" id="553311.SAMN05216231_1640"/>
<dbReference type="Pfam" id="PF08970">
    <property type="entry name" value="Sda"/>
    <property type="match status" value="1"/>
</dbReference>
<proteinExistence type="predicted"/>
<evidence type="ECO:0000313" key="2">
    <source>
        <dbReference type="Proteomes" id="UP000199444"/>
    </source>
</evidence>
<accession>A0A1H1B7N7</accession>
<dbReference type="RefSeq" id="WP_092492493.1">
    <property type="nucleotide sequence ID" value="NZ_FNKD01000002.1"/>
</dbReference>
<protein>
    <submittedName>
        <fullName evidence="1">Developmental checkpoint coupling sporulation initiation to replication initiation</fullName>
    </submittedName>
</protein>
<evidence type="ECO:0000313" key="1">
    <source>
        <dbReference type="EMBL" id="SDQ47939.1"/>
    </source>
</evidence>
<dbReference type="EMBL" id="FNKD01000002">
    <property type="protein sequence ID" value="SDQ47939.1"/>
    <property type="molecule type" value="Genomic_DNA"/>
</dbReference>
<dbReference type="AlphaFoldDB" id="A0A1H1B7N7"/>
<dbReference type="SUPFAM" id="SSF100985">
    <property type="entry name" value="Sporulation inhibitor Sda"/>
    <property type="match status" value="1"/>
</dbReference>
<dbReference type="InterPro" id="IPR036916">
    <property type="entry name" value="Sda_sf"/>
</dbReference>